<keyword evidence="3" id="KW-1185">Reference proteome</keyword>
<dbReference type="AlphaFoldDB" id="A0AAJ8M4U1"/>
<dbReference type="EMBL" id="CP143791">
    <property type="protein sequence ID" value="WVN91037.1"/>
    <property type="molecule type" value="Genomic_DNA"/>
</dbReference>
<reference evidence="2" key="3">
    <citation type="submission" date="2024-01" db="EMBL/GenBank/DDBJ databases">
        <authorList>
            <person name="Coelho M.A."/>
            <person name="David-Palma M."/>
            <person name="Shea T."/>
            <person name="Sun S."/>
            <person name="Cuomo C.A."/>
            <person name="Heitman J."/>
        </authorList>
    </citation>
    <scope>NUCLEOTIDE SEQUENCE</scope>
    <source>
        <strain evidence="2">CBS 7841</strain>
    </source>
</reference>
<gene>
    <name evidence="2" type="ORF">L203_106284</name>
</gene>
<feature type="region of interest" description="Disordered" evidence="1">
    <location>
        <begin position="1"/>
        <end position="82"/>
    </location>
</feature>
<evidence type="ECO:0000313" key="2">
    <source>
        <dbReference type="EMBL" id="WVN91037.1"/>
    </source>
</evidence>
<sequence length="82" mass="8533">MTVGTQSPSHEKADPLFVETKKQMSQADQRPDASGAKPNKPPPGQESSGVPKEAVKAAEQSANAMGEKGKTRKEVETGSGPS</sequence>
<feature type="compositionally biased region" description="Basic and acidic residues" evidence="1">
    <location>
        <begin position="67"/>
        <end position="76"/>
    </location>
</feature>
<dbReference type="GeneID" id="91090492"/>
<proteinExistence type="predicted"/>
<organism evidence="2 3">
    <name type="scientific">Cryptococcus depauperatus CBS 7841</name>
    <dbReference type="NCBI Taxonomy" id="1295531"/>
    <lineage>
        <taxon>Eukaryota</taxon>
        <taxon>Fungi</taxon>
        <taxon>Dikarya</taxon>
        <taxon>Basidiomycota</taxon>
        <taxon>Agaricomycotina</taxon>
        <taxon>Tremellomycetes</taxon>
        <taxon>Tremellales</taxon>
        <taxon>Cryptococcaceae</taxon>
        <taxon>Cryptococcus</taxon>
    </lineage>
</organism>
<dbReference type="Proteomes" id="UP000094043">
    <property type="component" value="Chromosome 8"/>
</dbReference>
<evidence type="ECO:0000256" key="1">
    <source>
        <dbReference type="SAM" id="MobiDB-lite"/>
    </source>
</evidence>
<dbReference type="KEGG" id="cdep:91090492"/>
<dbReference type="RefSeq" id="XP_066071737.1">
    <property type="nucleotide sequence ID" value="XM_066215640.1"/>
</dbReference>
<feature type="compositionally biased region" description="Basic and acidic residues" evidence="1">
    <location>
        <begin position="9"/>
        <end position="22"/>
    </location>
</feature>
<protein>
    <submittedName>
        <fullName evidence="2">Uncharacterized protein</fullName>
    </submittedName>
</protein>
<reference evidence="2" key="1">
    <citation type="submission" date="2016-06" db="EMBL/GenBank/DDBJ databases">
        <authorList>
            <person name="Cuomo C."/>
            <person name="Litvintseva A."/>
            <person name="Heitman J."/>
            <person name="Chen Y."/>
            <person name="Sun S."/>
            <person name="Springer D."/>
            <person name="Dromer F."/>
            <person name="Young S."/>
            <person name="Zeng Q."/>
            <person name="Chapman S."/>
            <person name="Gujja S."/>
            <person name="Saif S."/>
            <person name="Birren B."/>
        </authorList>
    </citation>
    <scope>NUCLEOTIDE SEQUENCE</scope>
    <source>
        <strain evidence="2">CBS 7841</strain>
    </source>
</reference>
<evidence type="ECO:0000313" key="3">
    <source>
        <dbReference type="Proteomes" id="UP000094043"/>
    </source>
</evidence>
<accession>A0AAJ8M4U1</accession>
<name>A0AAJ8M4U1_9TREE</name>
<reference evidence="2" key="2">
    <citation type="journal article" date="2022" name="Elife">
        <title>Obligate sexual reproduction of a homothallic fungus closely related to the Cryptococcus pathogenic species complex.</title>
        <authorList>
            <person name="Passer A.R."/>
            <person name="Clancey S.A."/>
            <person name="Shea T."/>
            <person name="David-Palma M."/>
            <person name="Averette A.F."/>
            <person name="Boekhout T."/>
            <person name="Porcel B.M."/>
            <person name="Nowrousian M."/>
            <person name="Cuomo C.A."/>
            <person name="Sun S."/>
            <person name="Heitman J."/>
            <person name="Coelho M.A."/>
        </authorList>
    </citation>
    <scope>NUCLEOTIDE SEQUENCE</scope>
    <source>
        <strain evidence="2">CBS 7841</strain>
    </source>
</reference>